<dbReference type="EMBL" id="BAAANY010000031">
    <property type="protein sequence ID" value="GAA1705587.1"/>
    <property type="molecule type" value="Genomic_DNA"/>
</dbReference>
<protein>
    <submittedName>
        <fullName evidence="3">SDR family oxidoreductase</fullName>
    </submittedName>
</protein>
<feature type="domain" description="NAD-dependent epimerase/dehydratase" evidence="2">
    <location>
        <begin position="2"/>
        <end position="212"/>
    </location>
</feature>
<comment type="caution">
    <text evidence="3">The sequence shown here is derived from an EMBL/GenBank/DDBJ whole genome shotgun (WGS) entry which is preliminary data.</text>
</comment>
<dbReference type="SUPFAM" id="SSF51735">
    <property type="entry name" value="NAD(P)-binding Rossmann-fold domains"/>
    <property type="match status" value="1"/>
</dbReference>
<dbReference type="Proteomes" id="UP001500618">
    <property type="component" value="Unassembled WGS sequence"/>
</dbReference>
<sequence length="345" mass="36061">MVAVIGSTGVSGAAICRALLATEPIRQVIALGTVRPPVPGVTLRRVDVTDASLAGALRGVQALVYAPSETDQQPDRAQRRANEVGVSVALMAAAAAGVRQVVLVSSAQVYGAAADNPVPLPEDQQILATADGTVAELLELERLAYAVDQAYPQTDVCVLRPAWLLAPGLPNPANGLLDGPRLLVVRGTQPHWQFCHVDDLAAAVATAVTTRMSGPATVGSDGWIDQSEVQRVLRRRPLELPAAIAFGTAARLHSIGVTSSPSELAYLVYPWVVGSERLRDAGWKPTFSNVEALTDYADGRPARGYRLPVDPKGATAATAAAGATVALIGTAALVRRARKRRASGK</sequence>
<proteinExistence type="predicted"/>
<name>A0ABN2II97_9ACTN</name>
<dbReference type="InterPro" id="IPR050177">
    <property type="entry name" value="Lipid_A_modif_metabolic_enz"/>
</dbReference>
<reference evidence="3 4" key="1">
    <citation type="journal article" date="2019" name="Int. J. Syst. Evol. Microbiol.">
        <title>The Global Catalogue of Microorganisms (GCM) 10K type strain sequencing project: providing services to taxonomists for standard genome sequencing and annotation.</title>
        <authorList>
            <consortium name="The Broad Institute Genomics Platform"/>
            <consortium name="The Broad Institute Genome Sequencing Center for Infectious Disease"/>
            <person name="Wu L."/>
            <person name="Ma J."/>
        </authorList>
    </citation>
    <scope>NUCLEOTIDE SEQUENCE [LARGE SCALE GENOMIC DNA]</scope>
    <source>
        <strain evidence="3 4">JCM 14718</strain>
    </source>
</reference>
<keyword evidence="1" id="KW-0472">Membrane</keyword>
<keyword evidence="1" id="KW-1133">Transmembrane helix</keyword>
<dbReference type="Gene3D" id="3.40.50.720">
    <property type="entry name" value="NAD(P)-binding Rossmann-like Domain"/>
    <property type="match status" value="1"/>
</dbReference>
<dbReference type="Pfam" id="PF01370">
    <property type="entry name" value="Epimerase"/>
    <property type="match status" value="1"/>
</dbReference>
<evidence type="ECO:0000313" key="3">
    <source>
        <dbReference type="EMBL" id="GAA1705587.1"/>
    </source>
</evidence>
<feature type="transmembrane region" description="Helical" evidence="1">
    <location>
        <begin position="313"/>
        <end position="334"/>
    </location>
</feature>
<organism evidence="3 4">
    <name type="scientific">Fodinicola feengrottensis</name>
    <dbReference type="NCBI Taxonomy" id="435914"/>
    <lineage>
        <taxon>Bacteria</taxon>
        <taxon>Bacillati</taxon>
        <taxon>Actinomycetota</taxon>
        <taxon>Actinomycetes</taxon>
        <taxon>Mycobacteriales</taxon>
        <taxon>Fodinicola</taxon>
    </lineage>
</organism>
<evidence type="ECO:0000313" key="4">
    <source>
        <dbReference type="Proteomes" id="UP001500618"/>
    </source>
</evidence>
<keyword evidence="4" id="KW-1185">Reference proteome</keyword>
<dbReference type="PANTHER" id="PTHR43245:SF52">
    <property type="entry name" value="NAD-DEPENDENT EPIMERASE_DEHYDRATASE"/>
    <property type="match status" value="1"/>
</dbReference>
<dbReference type="InterPro" id="IPR001509">
    <property type="entry name" value="Epimerase_deHydtase"/>
</dbReference>
<evidence type="ECO:0000256" key="1">
    <source>
        <dbReference type="SAM" id="Phobius"/>
    </source>
</evidence>
<dbReference type="InterPro" id="IPR036291">
    <property type="entry name" value="NAD(P)-bd_dom_sf"/>
</dbReference>
<evidence type="ECO:0000259" key="2">
    <source>
        <dbReference type="Pfam" id="PF01370"/>
    </source>
</evidence>
<keyword evidence="1" id="KW-0812">Transmembrane</keyword>
<accession>A0ABN2II97</accession>
<dbReference type="PANTHER" id="PTHR43245">
    <property type="entry name" value="BIFUNCTIONAL POLYMYXIN RESISTANCE PROTEIN ARNA"/>
    <property type="match status" value="1"/>
</dbReference>
<gene>
    <name evidence="3" type="ORF">GCM10009765_63580</name>
</gene>